<keyword evidence="4" id="KW-1185">Reference proteome</keyword>
<evidence type="ECO:0000256" key="1">
    <source>
        <dbReference type="SAM" id="MobiDB-lite"/>
    </source>
</evidence>
<evidence type="ECO:0000313" key="4">
    <source>
        <dbReference type="Proteomes" id="UP001344658"/>
    </source>
</evidence>
<feature type="domain" description="HTH marR-type" evidence="2">
    <location>
        <begin position="33"/>
        <end position="164"/>
    </location>
</feature>
<dbReference type="PANTHER" id="PTHR33164">
    <property type="entry name" value="TRANSCRIPTIONAL REGULATOR, MARR FAMILY"/>
    <property type="match status" value="1"/>
</dbReference>
<dbReference type="Pfam" id="PF12802">
    <property type="entry name" value="MarR_2"/>
    <property type="match status" value="1"/>
</dbReference>
<dbReference type="SUPFAM" id="SSF46785">
    <property type="entry name" value="Winged helix' DNA-binding domain"/>
    <property type="match status" value="1"/>
</dbReference>
<dbReference type="PRINTS" id="PR00598">
    <property type="entry name" value="HTHMARR"/>
</dbReference>
<reference evidence="3 4" key="1">
    <citation type="submission" date="2023-12" db="EMBL/GenBank/DDBJ databases">
        <title>Streptomyces sp. V4-01.</title>
        <authorList>
            <person name="Somphong A."/>
            <person name="Phongsopitanun W."/>
        </authorList>
    </citation>
    <scope>NUCLEOTIDE SEQUENCE [LARGE SCALE GENOMIC DNA]</scope>
    <source>
        <strain evidence="3 4">V4-01</strain>
    </source>
</reference>
<dbReference type="PROSITE" id="PS50995">
    <property type="entry name" value="HTH_MARR_2"/>
    <property type="match status" value="1"/>
</dbReference>
<gene>
    <name evidence="3" type="ORF">V2S66_03750</name>
</gene>
<comment type="caution">
    <text evidence="3">The sequence shown here is derived from an EMBL/GenBank/DDBJ whole genome shotgun (WGS) entry which is preliminary data.</text>
</comment>
<evidence type="ECO:0000313" key="3">
    <source>
        <dbReference type="EMBL" id="MEE4541082.1"/>
    </source>
</evidence>
<feature type="region of interest" description="Disordered" evidence="1">
    <location>
        <begin position="1"/>
        <end position="30"/>
    </location>
</feature>
<feature type="compositionally biased region" description="Pro residues" evidence="1">
    <location>
        <begin position="1"/>
        <end position="11"/>
    </location>
</feature>
<dbReference type="InterPro" id="IPR039422">
    <property type="entry name" value="MarR/SlyA-like"/>
</dbReference>
<feature type="compositionally biased region" description="Low complexity" evidence="1">
    <location>
        <begin position="12"/>
        <end position="25"/>
    </location>
</feature>
<protein>
    <submittedName>
        <fullName evidence="3">MarR family winged helix-turn-helix transcriptional regulator</fullName>
    </submittedName>
</protein>
<dbReference type="Gene3D" id="1.10.10.10">
    <property type="entry name" value="Winged helix-like DNA-binding domain superfamily/Winged helix DNA-binding domain"/>
    <property type="match status" value="1"/>
</dbReference>
<feature type="region of interest" description="Disordered" evidence="1">
    <location>
        <begin position="166"/>
        <end position="188"/>
    </location>
</feature>
<dbReference type="EMBL" id="JAZEWV010000002">
    <property type="protein sequence ID" value="MEE4541082.1"/>
    <property type="molecule type" value="Genomic_DNA"/>
</dbReference>
<dbReference type="PANTHER" id="PTHR33164:SF95">
    <property type="entry name" value="TRANSCRIPTIONAL REGULATOR"/>
    <property type="match status" value="1"/>
</dbReference>
<proteinExistence type="predicted"/>
<dbReference type="InterPro" id="IPR036388">
    <property type="entry name" value="WH-like_DNA-bd_sf"/>
</dbReference>
<dbReference type="InterPro" id="IPR000835">
    <property type="entry name" value="HTH_MarR-typ"/>
</dbReference>
<dbReference type="SMART" id="SM00347">
    <property type="entry name" value="HTH_MARR"/>
    <property type="match status" value="1"/>
</dbReference>
<dbReference type="RefSeq" id="WP_330792974.1">
    <property type="nucleotide sequence ID" value="NZ_JAZEWV010000002.1"/>
</dbReference>
<dbReference type="InterPro" id="IPR036390">
    <property type="entry name" value="WH_DNA-bd_sf"/>
</dbReference>
<sequence length="188" mass="19552">MTAPTSPPPSTASPSTTPPSAASPAAPTPAGPVADVSFLLQHTAHVLATQMTAALAEIGMSPRAHCVLAHAQEAERTQAQLAELSDLDKTTMVVTVDMLERAGLAERVPSATDRRARIIRPTAKGEEVAAAGQRIVDRVHGDVLGALPQEERSTFVAALNRLATGHLGIPADSPDGAQGVRRPRQART</sequence>
<organism evidence="3 4">
    <name type="scientific">Actinacidiphila polyblastidii</name>
    <dbReference type="NCBI Taxonomy" id="3110430"/>
    <lineage>
        <taxon>Bacteria</taxon>
        <taxon>Bacillati</taxon>
        <taxon>Actinomycetota</taxon>
        <taxon>Actinomycetes</taxon>
        <taxon>Kitasatosporales</taxon>
        <taxon>Streptomycetaceae</taxon>
        <taxon>Actinacidiphila</taxon>
    </lineage>
</organism>
<evidence type="ECO:0000259" key="2">
    <source>
        <dbReference type="PROSITE" id="PS50995"/>
    </source>
</evidence>
<name>A0ABU7P5I8_9ACTN</name>
<accession>A0ABU7P5I8</accession>
<dbReference type="Proteomes" id="UP001344658">
    <property type="component" value="Unassembled WGS sequence"/>
</dbReference>